<feature type="transmembrane region" description="Helical" evidence="6">
    <location>
        <begin position="42"/>
        <end position="62"/>
    </location>
</feature>
<reference evidence="8 9" key="1">
    <citation type="journal article" date="2018" name="Antonie Van Leeuwenhoek">
        <title>Larkinella terrae sp. nov., isolated from soil on Jeju Island, South Korea.</title>
        <authorList>
            <person name="Ten L.N."/>
            <person name="Jeon J."/>
            <person name="Park S.J."/>
            <person name="Park S."/>
            <person name="Lee S.Y."/>
            <person name="Kim M.K."/>
            <person name="Jung H.Y."/>
        </authorList>
    </citation>
    <scope>NUCLEOTIDE SEQUENCE [LARGE SCALE GENOMIC DNA]</scope>
    <source>
        <strain evidence="8 9">KCTC 52001</strain>
    </source>
</reference>
<name>A0A7K0EUW8_9BACT</name>
<comment type="similarity">
    <text evidence="2">Belongs to the EamA transporter family.</text>
</comment>
<protein>
    <submittedName>
        <fullName evidence="8">EamA family transporter</fullName>
    </submittedName>
</protein>
<dbReference type="EMBL" id="WJXZ01000015">
    <property type="protein sequence ID" value="MRS65607.1"/>
    <property type="molecule type" value="Genomic_DNA"/>
</dbReference>
<dbReference type="PANTHER" id="PTHR32322">
    <property type="entry name" value="INNER MEMBRANE TRANSPORTER"/>
    <property type="match status" value="1"/>
</dbReference>
<dbReference type="InterPro" id="IPR000620">
    <property type="entry name" value="EamA_dom"/>
</dbReference>
<evidence type="ECO:0000256" key="3">
    <source>
        <dbReference type="ARBA" id="ARBA00022692"/>
    </source>
</evidence>
<dbReference type="Proteomes" id="UP000441754">
    <property type="component" value="Unassembled WGS sequence"/>
</dbReference>
<evidence type="ECO:0000256" key="6">
    <source>
        <dbReference type="SAM" id="Phobius"/>
    </source>
</evidence>
<keyword evidence="9" id="KW-1185">Reference proteome</keyword>
<feature type="transmembrane region" description="Helical" evidence="6">
    <location>
        <begin position="130"/>
        <end position="151"/>
    </location>
</feature>
<feature type="transmembrane region" description="Helical" evidence="6">
    <location>
        <begin position="163"/>
        <end position="183"/>
    </location>
</feature>
<dbReference type="PANTHER" id="PTHR32322:SF2">
    <property type="entry name" value="EAMA DOMAIN-CONTAINING PROTEIN"/>
    <property type="match status" value="1"/>
</dbReference>
<dbReference type="InterPro" id="IPR050638">
    <property type="entry name" value="AA-Vitamin_Transporters"/>
</dbReference>
<evidence type="ECO:0000259" key="7">
    <source>
        <dbReference type="Pfam" id="PF00892"/>
    </source>
</evidence>
<keyword evidence="4 6" id="KW-1133">Transmembrane helix</keyword>
<dbReference type="AlphaFoldDB" id="A0A7K0EUW8"/>
<organism evidence="8 9">
    <name type="scientific">Larkinella terrae</name>
    <dbReference type="NCBI Taxonomy" id="2025311"/>
    <lineage>
        <taxon>Bacteria</taxon>
        <taxon>Pseudomonadati</taxon>
        <taxon>Bacteroidota</taxon>
        <taxon>Cytophagia</taxon>
        <taxon>Cytophagales</taxon>
        <taxon>Spirosomataceae</taxon>
        <taxon>Larkinella</taxon>
    </lineage>
</organism>
<comment type="caution">
    <text evidence="8">The sequence shown here is derived from an EMBL/GenBank/DDBJ whole genome shotgun (WGS) entry which is preliminary data.</text>
</comment>
<feature type="transmembrane region" description="Helical" evidence="6">
    <location>
        <begin position="262"/>
        <end position="279"/>
    </location>
</feature>
<keyword evidence="5 6" id="KW-0472">Membrane</keyword>
<feature type="transmembrane region" description="Helical" evidence="6">
    <location>
        <begin position="227"/>
        <end position="250"/>
    </location>
</feature>
<accession>A0A7K0EUW8</accession>
<evidence type="ECO:0000256" key="2">
    <source>
        <dbReference type="ARBA" id="ARBA00007362"/>
    </source>
</evidence>
<evidence type="ECO:0000313" key="9">
    <source>
        <dbReference type="Proteomes" id="UP000441754"/>
    </source>
</evidence>
<dbReference type="InterPro" id="IPR037185">
    <property type="entry name" value="EmrE-like"/>
</dbReference>
<feature type="transmembrane region" description="Helical" evidence="6">
    <location>
        <begin position="74"/>
        <end position="94"/>
    </location>
</feature>
<sequence>MDVTAQKKASIGLVITAFAIVFIVWGSTYFFIGIAVKGFPPMLMGAVRYLSAGFLLLAWCGLKGDRVRIKKELISAAISGLLMLFVATGIVIWVEITLPSALVAILVSANPIWFIILDKANWRTNLKTKTTVYGLLIGFAGILLLFGESLLHSFSGRLDGSVLRGLLLLMISPIAWSAGSLYAKKHASQAPARVNTAWQMIIAGFAFLPAGLIHREFDSFTLSSVPLQSWLAITYLIVFGSIGAFSAYIWLLQVRPATQVSIHSYVNPVIAVLLGVGFANESITGLQVIGLFVILFSVLLVNLPKYAPPSLKKPIWIRPQILKQ</sequence>
<gene>
    <name evidence="8" type="ORF">GJJ30_30225</name>
</gene>
<dbReference type="Pfam" id="PF00892">
    <property type="entry name" value="EamA"/>
    <property type="match status" value="2"/>
</dbReference>
<dbReference type="OrthoDB" id="9812547at2"/>
<dbReference type="RefSeq" id="WP_154178970.1">
    <property type="nucleotide sequence ID" value="NZ_WJXZ01000015.1"/>
</dbReference>
<evidence type="ECO:0000256" key="4">
    <source>
        <dbReference type="ARBA" id="ARBA00022989"/>
    </source>
</evidence>
<feature type="transmembrane region" description="Helical" evidence="6">
    <location>
        <begin position="195"/>
        <end position="215"/>
    </location>
</feature>
<evidence type="ECO:0000256" key="5">
    <source>
        <dbReference type="ARBA" id="ARBA00023136"/>
    </source>
</evidence>
<feature type="transmembrane region" description="Helical" evidence="6">
    <location>
        <begin position="12"/>
        <end position="36"/>
    </location>
</feature>
<feature type="transmembrane region" description="Helical" evidence="6">
    <location>
        <begin position="285"/>
        <end position="303"/>
    </location>
</feature>
<comment type="subcellular location">
    <subcellularLocation>
        <location evidence="1">Membrane</location>
        <topology evidence="1">Multi-pass membrane protein</topology>
    </subcellularLocation>
</comment>
<feature type="transmembrane region" description="Helical" evidence="6">
    <location>
        <begin position="100"/>
        <end position="118"/>
    </location>
</feature>
<evidence type="ECO:0000256" key="1">
    <source>
        <dbReference type="ARBA" id="ARBA00004141"/>
    </source>
</evidence>
<dbReference type="SUPFAM" id="SSF103481">
    <property type="entry name" value="Multidrug resistance efflux transporter EmrE"/>
    <property type="match status" value="1"/>
</dbReference>
<feature type="domain" description="EamA" evidence="7">
    <location>
        <begin position="164"/>
        <end position="302"/>
    </location>
</feature>
<evidence type="ECO:0000313" key="8">
    <source>
        <dbReference type="EMBL" id="MRS65607.1"/>
    </source>
</evidence>
<proteinExistence type="inferred from homology"/>
<keyword evidence="3 6" id="KW-0812">Transmembrane</keyword>
<feature type="domain" description="EamA" evidence="7">
    <location>
        <begin position="15"/>
        <end position="146"/>
    </location>
</feature>
<dbReference type="GO" id="GO:0016020">
    <property type="term" value="C:membrane"/>
    <property type="evidence" value="ECO:0007669"/>
    <property type="project" value="UniProtKB-SubCell"/>
</dbReference>